<dbReference type="Gene3D" id="3.40.970.10">
    <property type="entry name" value="Ribonuclease H1, N-terminal domain"/>
    <property type="match status" value="1"/>
</dbReference>
<proteinExistence type="predicted"/>
<dbReference type="EMBL" id="ML179730">
    <property type="protein sequence ID" value="THU82453.1"/>
    <property type="molecule type" value="Genomic_DNA"/>
</dbReference>
<evidence type="ECO:0000256" key="1">
    <source>
        <dbReference type="SAM" id="MobiDB-lite"/>
    </source>
</evidence>
<feature type="region of interest" description="Disordered" evidence="1">
    <location>
        <begin position="1"/>
        <end position="68"/>
    </location>
</feature>
<dbReference type="InterPro" id="IPR009027">
    <property type="entry name" value="Ribosomal_bL9/RNase_H1_N"/>
</dbReference>
<organism evidence="3 4">
    <name type="scientific">Dendrothele bispora (strain CBS 962.96)</name>
    <dbReference type="NCBI Taxonomy" id="1314807"/>
    <lineage>
        <taxon>Eukaryota</taxon>
        <taxon>Fungi</taxon>
        <taxon>Dikarya</taxon>
        <taxon>Basidiomycota</taxon>
        <taxon>Agaricomycotina</taxon>
        <taxon>Agaricomycetes</taxon>
        <taxon>Agaricomycetidae</taxon>
        <taxon>Agaricales</taxon>
        <taxon>Agaricales incertae sedis</taxon>
        <taxon>Dendrothele</taxon>
    </lineage>
</organism>
<dbReference type="AlphaFoldDB" id="A0A4S8L2F9"/>
<dbReference type="InterPro" id="IPR011320">
    <property type="entry name" value="RNase_H1_N"/>
</dbReference>
<feature type="domain" description="Ribonuclease H1 N-terminal" evidence="2">
    <location>
        <begin position="151"/>
        <end position="190"/>
    </location>
</feature>
<dbReference type="SUPFAM" id="SSF55658">
    <property type="entry name" value="L9 N-domain-like"/>
    <property type="match status" value="1"/>
</dbReference>
<dbReference type="InterPro" id="IPR037056">
    <property type="entry name" value="RNase_H1_N_sf"/>
</dbReference>
<protein>
    <recommendedName>
        <fullName evidence="2">Ribonuclease H1 N-terminal domain-containing protein</fullName>
    </recommendedName>
</protein>
<keyword evidence="4" id="KW-1185">Reference proteome</keyword>
<evidence type="ECO:0000313" key="3">
    <source>
        <dbReference type="EMBL" id="THU82453.1"/>
    </source>
</evidence>
<evidence type="ECO:0000259" key="2">
    <source>
        <dbReference type="Pfam" id="PF01693"/>
    </source>
</evidence>
<dbReference type="OrthoDB" id="3270804at2759"/>
<reference evidence="3 4" key="1">
    <citation type="journal article" date="2019" name="Nat. Ecol. Evol.">
        <title>Megaphylogeny resolves global patterns of mushroom evolution.</title>
        <authorList>
            <person name="Varga T."/>
            <person name="Krizsan K."/>
            <person name="Foldi C."/>
            <person name="Dima B."/>
            <person name="Sanchez-Garcia M."/>
            <person name="Sanchez-Ramirez S."/>
            <person name="Szollosi G.J."/>
            <person name="Szarkandi J.G."/>
            <person name="Papp V."/>
            <person name="Albert L."/>
            <person name="Andreopoulos W."/>
            <person name="Angelini C."/>
            <person name="Antonin V."/>
            <person name="Barry K.W."/>
            <person name="Bougher N.L."/>
            <person name="Buchanan P."/>
            <person name="Buyck B."/>
            <person name="Bense V."/>
            <person name="Catcheside P."/>
            <person name="Chovatia M."/>
            <person name="Cooper J."/>
            <person name="Damon W."/>
            <person name="Desjardin D."/>
            <person name="Finy P."/>
            <person name="Geml J."/>
            <person name="Haridas S."/>
            <person name="Hughes K."/>
            <person name="Justo A."/>
            <person name="Karasinski D."/>
            <person name="Kautmanova I."/>
            <person name="Kiss B."/>
            <person name="Kocsube S."/>
            <person name="Kotiranta H."/>
            <person name="LaButti K.M."/>
            <person name="Lechner B.E."/>
            <person name="Liimatainen K."/>
            <person name="Lipzen A."/>
            <person name="Lukacs Z."/>
            <person name="Mihaltcheva S."/>
            <person name="Morgado L.N."/>
            <person name="Niskanen T."/>
            <person name="Noordeloos M.E."/>
            <person name="Ohm R.A."/>
            <person name="Ortiz-Santana B."/>
            <person name="Ovrebo C."/>
            <person name="Racz N."/>
            <person name="Riley R."/>
            <person name="Savchenko A."/>
            <person name="Shiryaev A."/>
            <person name="Soop K."/>
            <person name="Spirin V."/>
            <person name="Szebenyi C."/>
            <person name="Tomsovsky M."/>
            <person name="Tulloss R.E."/>
            <person name="Uehling J."/>
            <person name="Grigoriev I.V."/>
            <person name="Vagvolgyi C."/>
            <person name="Papp T."/>
            <person name="Martin F.M."/>
            <person name="Miettinen O."/>
            <person name="Hibbett D.S."/>
            <person name="Nagy L.G."/>
        </authorList>
    </citation>
    <scope>NUCLEOTIDE SEQUENCE [LARGE SCALE GENOMIC DNA]</scope>
    <source>
        <strain evidence="3 4">CBS 962.96</strain>
    </source>
</reference>
<evidence type="ECO:0000313" key="4">
    <source>
        <dbReference type="Proteomes" id="UP000297245"/>
    </source>
</evidence>
<sequence>MVVEAKPNPVASSTPSKTPFPPVASTNKFKTPVRGQVWSTTPSLLPTKPNRQLAHSPALQSPIQGPKIGTSFRKSAPIDLSDSDDSGSDAVVRKRIKKMTNCGVMLALLNLMVVNDPGEFLPPAYMYTGFAQLAHPDELPWDDRRGTKDIYVVTCGRRVGIFADWVLVQDLAKGVPDAYFRKCDNLDEAVARYTAAYSSSQVTRSWKLCLSGRESASKVTRYRYLGI</sequence>
<dbReference type="Pfam" id="PF01693">
    <property type="entry name" value="Cauli_VI"/>
    <property type="match status" value="1"/>
</dbReference>
<accession>A0A4S8L2F9</accession>
<name>A0A4S8L2F9_DENBC</name>
<gene>
    <name evidence="3" type="ORF">K435DRAFT_872276</name>
</gene>
<dbReference type="Proteomes" id="UP000297245">
    <property type="component" value="Unassembled WGS sequence"/>
</dbReference>